<keyword evidence="2" id="KW-1185">Reference proteome</keyword>
<dbReference type="EMBL" id="JARJCM010000265">
    <property type="protein sequence ID" value="KAJ7020384.1"/>
    <property type="molecule type" value="Genomic_DNA"/>
</dbReference>
<sequence length="218" mass="24568">MFVYSREATGFLIIKTEQAGKWRVNFWHRQVIMNAGDLSVSFTLHTQVAGDTTLLGTMKISPIEEFKRDSLTAELPAGVHQIDLRFFKKDNYGFAYLLRKVWVTCIHPDTNKDLSAAGDEPVSNEVHTEVEEAHAEVEEPVQSGGIRTARHSTLRPVIRSDETTQRASLFVPVGPFGWRQIRLRLRMRGFSTPGIDATFPSPLYPRRALAFRASRGPG</sequence>
<gene>
    <name evidence="1" type="ORF">C8F04DRAFT_1196713</name>
</gene>
<reference evidence="1" key="1">
    <citation type="submission" date="2023-03" db="EMBL/GenBank/DDBJ databases">
        <title>Massive genome expansion in bonnet fungi (Mycena s.s.) driven by repeated elements and novel gene families across ecological guilds.</title>
        <authorList>
            <consortium name="Lawrence Berkeley National Laboratory"/>
            <person name="Harder C.B."/>
            <person name="Miyauchi S."/>
            <person name="Viragh M."/>
            <person name="Kuo A."/>
            <person name="Thoen E."/>
            <person name="Andreopoulos B."/>
            <person name="Lu D."/>
            <person name="Skrede I."/>
            <person name="Drula E."/>
            <person name="Henrissat B."/>
            <person name="Morin E."/>
            <person name="Kohler A."/>
            <person name="Barry K."/>
            <person name="LaButti K."/>
            <person name="Morin E."/>
            <person name="Salamov A."/>
            <person name="Lipzen A."/>
            <person name="Mereny Z."/>
            <person name="Hegedus B."/>
            <person name="Baldrian P."/>
            <person name="Stursova M."/>
            <person name="Weitz H."/>
            <person name="Taylor A."/>
            <person name="Grigoriev I.V."/>
            <person name="Nagy L.G."/>
            <person name="Martin F."/>
            <person name="Kauserud H."/>
        </authorList>
    </citation>
    <scope>NUCLEOTIDE SEQUENCE</scope>
    <source>
        <strain evidence="1">CBHHK200</strain>
    </source>
</reference>
<evidence type="ECO:0000313" key="1">
    <source>
        <dbReference type="EMBL" id="KAJ7020384.1"/>
    </source>
</evidence>
<dbReference type="AlphaFoldDB" id="A0AAD6S3W0"/>
<comment type="caution">
    <text evidence="1">The sequence shown here is derived from an EMBL/GenBank/DDBJ whole genome shotgun (WGS) entry which is preliminary data.</text>
</comment>
<protein>
    <submittedName>
        <fullName evidence="1">Uncharacterized protein</fullName>
    </submittedName>
</protein>
<name>A0AAD6S3W0_9AGAR</name>
<dbReference type="Proteomes" id="UP001218188">
    <property type="component" value="Unassembled WGS sequence"/>
</dbReference>
<accession>A0AAD6S3W0</accession>
<proteinExistence type="predicted"/>
<organism evidence="1 2">
    <name type="scientific">Mycena alexandri</name>
    <dbReference type="NCBI Taxonomy" id="1745969"/>
    <lineage>
        <taxon>Eukaryota</taxon>
        <taxon>Fungi</taxon>
        <taxon>Dikarya</taxon>
        <taxon>Basidiomycota</taxon>
        <taxon>Agaricomycotina</taxon>
        <taxon>Agaricomycetes</taxon>
        <taxon>Agaricomycetidae</taxon>
        <taxon>Agaricales</taxon>
        <taxon>Marasmiineae</taxon>
        <taxon>Mycenaceae</taxon>
        <taxon>Mycena</taxon>
    </lineage>
</organism>
<evidence type="ECO:0000313" key="2">
    <source>
        <dbReference type="Proteomes" id="UP001218188"/>
    </source>
</evidence>